<evidence type="ECO:0000313" key="10">
    <source>
        <dbReference type="Proteomes" id="UP000249873"/>
    </source>
</evidence>
<dbReference type="HAMAP" id="MF_01334">
    <property type="entry name" value="Ribosomal_bL25_CTC"/>
    <property type="match status" value="1"/>
</dbReference>
<dbReference type="PANTHER" id="PTHR33284">
    <property type="entry name" value="RIBOSOMAL PROTEIN L25/GLN-TRNA SYNTHETASE, ANTI-CODON-BINDING DOMAIN-CONTAINING PROTEIN"/>
    <property type="match status" value="1"/>
</dbReference>
<dbReference type="Pfam" id="PF01386">
    <property type="entry name" value="Ribosomal_L25p"/>
    <property type="match status" value="1"/>
</dbReference>
<comment type="similarity">
    <text evidence="5">Belongs to the bacterial ribosomal protein bL25 family. CTC subfamily.</text>
</comment>
<dbReference type="InterPro" id="IPR020057">
    <property type="entry name" value="Ribosomal_bL25_b-dom"/>
</dbReference>
<evidence type="ECO:0000313" key="9">
    <source>
        <dbReference type="EMBL" id="AWV97625.1"/>
    </source>
</evidence>
<dbReference type="GO" id="GO:0008097">
    <property type="term" value="F:5S rRNA binding"/>
    <property type="evidence" value="ECO:0007669"/>
    <property type="project" value="InterPro"/>
</dbReference>
<keyword evidence="2 5" id="KW-0694">RNA-binding</keyword>
<dbReference type="GO" id="GO:0022625">
    <property type="term" value="C:cytosolic large ribosomal subunit"/>
    <property type="evidence" value="ECO:0007669"/>
    <property type="project" value="TreeGrafter"/>
</dbReference>
<dbReference type="InterPro" id="IPR001021">
    <property type="entry name" value="Ribosomal_bL25_long"/>
</dbReference>
<dbReference type="InterPro" id="IPR029751">
    <property type="entry name" value="Ribosomal_L25_dom"/>
</dbReference>
<dbReference type="Gene3D" id="2.170.120.20">
    <property type="entry name" value="Ribosomal protein L25, beta domain"/>
    <property type="match status" value="1"/>
</dbReference>
<feature type="compositionally biased region" description="Acidic residues" evidence="6">
    <location>
        <begin position="187"/>
        <end position="205"/>
    </location>
</feature>
<dbReference type="InterPro" id="IPR020056">
    <property type="entry name" value="Rbsml_bL25/Gln-tRNA_synth_N"/>
</dbReference>
<organism evidence="9 10">
    <name type="scientific">Arcticibacterium luteifluviistationis</name>
    <dbReference type="NCBI Taxonomy" id="1784714"/>
    <lineage>
        <taxon>Bacteria</taxon>
        <taxon>Pseudomonadati</taxon>
        <taxon>Bacteroidota</taxon>
        <taxon>Cytophagia</taxon>
        <taxon>Cytophagales</taxon>
        <taxon>Leadbetterellaceae</taxon>
        <taxon>Arcticibacterium</taxon>
    </lineage>
</organism>
<dbReference type="NCBIfam" id="TIGR00731">
    <property type="entry name" value="bL25_bact_ctc"/>
    <property type="match status" value="1"/>
</dbReference>
<keyword evidence="1 5" id="KW-0699">rRNA-binding</keyword>
<proteinExistence type="inferred from homology"/>
<dbReference type="SUPFAM" id="SSF50715">
    <property type="entry name" value="Ribosomal protein L25-like"/>
    <property type="match status" value="1"/>
</dbReference>
<keyword evidence="4 5" id="KW-0687">Ribonucleoprotein</keyword>
<gene>
    <name evidence="5" type="primary">rplY</name>
    <name evidence="5" type="synonym">ctc</name>
    <name evidence="9" type="ORF">DJ013_05380</name>
</gene>
<evidence type="ECO:0000259" key="7">
    <source>
        <dbReference type="Pfam" id="PF01386"/>
    </source>
</evidence>
<evidence type="ECO:0000256" key="5">
    <source>
        <dbReference type="HAMAP-Rule" id="MF_01334"/>
    </source>
</evidence>
<dbReference type="Pfam" id="PF14693">
    <property type="entry name" value="Ribosomal_TL5_C"/>
    <property type="match status" value="1"/>
</dbReference>
<accession>A0A2Z4G941</accession>
<evidence type="ECO:0000256" key="1">
    <source>
        <dbReference type="ARBA" id="ARBA00022730"/>
    </source>
</evidence>
<dbReference type="Proteomes" id="UP000249873">
    <property type="component" value="Chromosome"/>
</dbReference>
<feature type="domain" description="Large ribosomal subunit protein bL25 beta" evidence="8">
    <location>
        <begin position="99"/>
        <end position="180"/>
    </location>
</feature>
<evidence type="ECO:0000259" key="8">
    <source>
        <dbReference type="Pfam" id="PF14693"/>
    </source>
</evidence>
<dbReference type="InterPro" id="IPR011035">
    <property type="entry name" value="Ribosomal_bL25/Gln-tRNA_synth"/>
</dbReference>
<dbReference type="GO" id="GO:0006412">
    <property type="term" value="P:translation"/>
    <property type="evidence" value="ECO:0007669"/>
    <property type="project" value="UniProtKB-UniRule"/>
</dbReference>
<keyword evidence="3 5" id="KW-0689">Ribosomal protein</keyword>
<dbReference type="Gene3D" id="2.40.240.10">
    <property type="entry name" value="Ribosomal Protein L25, Chain P"/>
    <property type="match status" value="1"/>
</dbReference>
<dbReference type="OrthoDB" id="9786489at2"/>
<dbReference type="PANTHER" id="PTHR33284:SF1">
    <property type="entry name" value="RIBOSOMAL PROTEIN L25_GLN-TRNA SYNTHETASE, ANTI-CODON-BINDING DOMAIN-CONTAINING PROTEIN"/>
    <property type="match status" value="1"/>
</dbReference>
<name>A0A2Z4G941_9BACT</name>
<protein>
    <recommendedName>
        <fullName evidence="5">Large ribosomal subunit protein bL25</fullName>
    </recommendedName>
    <alternativeName>
        <fullName evidence="5">General stress protein CTC</fullName>
    </alternativeName>
</protein>
<dbReference type="NCBIfam" id="NF004132">
    <property type="entry name" value="PRK05618.2-2"/>
    <property type="match status" value="1"/>
</dbReference>
<reference evidence="9 10" key="1">
    <citation type="submission" date="2018-05" db="EMBL/GenBank/DDBJ databases">
        <title>Complete genome sequence of Arcticibacterium luteifluviistationis SM1504T, a cytophagaceae bacterium isolated from Arctic surface seawater.</title>
        <authorList>
            <person name="Li Y."/>
            <person name="Qin Q.-L."/>
        </authorList>
    </citation>
    <scope>NUCLEOTIDE SEQUENCE [LARGE SCALE GENOMIC DNA]</scope>
    <source>
        <strain evidence="9 10">SM1504</strain>
    </source>
</reference>
<feature type="domain" description="Large ribosomal subunit protein bL25 L25" evidence="7">
    <location>
        <begin position="10"/>
        <end position="90"/>
    </location>
</feature>
<dbReference type="AlphaFoldDB" id="A0A2Z4G941"/>
<comment type="subunit">
    <text evidence="5">Part of the 50S ribosomal subunit; part of the 5S rRNA/L5/L18/L25 subcomplex. Contacts the 5S rRNA. Binds to the 5S rRNA independently of L5 and L18.</text>
</comment>
<evidence type="ECO:0000256" key="6">
    <source>
        <dbReference type="SAM" id="MobiDB-lite"/>
    </source>
</evidence>
<keyword evidence="10" id="KW-1185">Reference proteome</keyword>
<dbReference type="GO" id="GO:0003735">
    <property type="term" value="F:structural constituent of ribosome"/>
    <property type="evidence" value="ECO:0007669"/>
    <property type="project" value="InterPro"/>
</dbReference>
<comment type="function">
    <text evidence="5">This is one of the proteins that binds to the 5S RNA in the ribosome where it forms part of the central protuberance.</text>
</comment>
<evidence type="ECO:0000256" key="4">
    <source>
        <dbReference type="ARBA" id="ARBA00023274"/>
    </source>
</evidence>
<dbReference type="CDD" id="cd00495">
    <property type="entry name" value="Ribosomal_L25_TL5_CTC"/>
    <property type="match status" value="1"/>
</dbReference>
<evidence type="ECO:0000256" key="2">
    <source>
        <dbReference type="ARBA" id="ARBA00022884"/>
    </source>
</evidence>
<evidence type="ECO:0000256" key="3">
    <source>
        <dbReference type="ARBA" id="ARBA00022980"/>
    </source>
</evidence>
<feature type="region of interest" description="Disordered" evidence="6">
    <location>
        <begin position="182"/>
        <end position="205"/>
    </location>
</feature>
<dbReference type="KEGG" id="als:DJ013_05380"/>
<dbReference type="RefSeq" id="WP_111370727.1">
    <property type="nucleotide sequence ID" value="NZ_CP029480.1"/>
</dbReference>
<dbReference type="InterPro" id="IPR020930">
    <property type="entry name" value="Ribosomal_uL5_bac-type"/>
</dbReference>
<dbReference type="EMBL" id="CP029480">
    <property type="protein sequence ID" value="AWV97625.1"/>
    <property type="molecule type" value="Genomic_DNA"/>
</dbReference>
<dbReference type="InterPro" id="IPR037121">
    <property type="entry name" value="Ribosomal_bL25_C"/>
</dbReference>
<sequence>MKKTEIVGFNRANLGRSASNQLRAEGQVPCVLYGGKEQVSFYAPAYLFRPLIYTPDAYEVKLNIEGKEYQAILQDKQFHPVNDTLTHADFLEITSDKVIKISVPIRLIGTPAGLSAGGKLQHKLRKLRVQGAASAIPEYVDVDVTTLKLGDSIKVDVIDLPGLTILDSLSNPIASIVVPRAAKLADDSDEDEDEEAADASEDAAE</sequence>